<reference evidence="1 2" key="1">
    <citation type="submission" date="2019-09" db="EMBL/GenBank/DDBJ databases">
        <authorList>
            <person name="Kritzky A."/>
            <person name="Schelkanova E.Y."/>
            <person name="Alkhova Z.V."/>
            <person name="Smirnova N.I."/>
        </authorList>
    </citation>
    <scope>NUCLEOTIDE SEQUENCE [LARGE SCALE GENOMIC DNA]</scope>
    <source>
        <strain evidence="1 2">M1526</strain>
    </source>
</reference>
<comment type="caution">
    <text evidence="1">The sequence shown here is derived from an EMBL/GenBank/DDBJ whole genome shotgun (WGS) entry which is preliminary data.</text>
</comment>
<accession>A0A5Q6PE30</accession>
<proteinExistence type="predicted"/>
<protein>
    <submittedName>
        <fullName evidence="1">Uncharacterized protein</fullName>
    </submittedName>
</protein>
<dbReference type="EMBL" id="VUAA01000028">
    <property type="protein sequence ID" value="KAA1253127.1"/>
    <property type="molecule type" value="Genomic_DNA"/>
</dbReference>
<evidence type="ECO:0000313" key="2">
    <source>
        <dbReference type="Proteomes" id="UP000323225"/>
    </source>
</evidence>
<dbReference type="Proteomes" id="UP000323225">
    <property type="component" value="Unassembled WGS sequence"/>
</dbReference>
<sequence>MSFTTIWGNPEGEHILLESKSDLVTLLNKIGVIDFDDVEHLGIKALTRQMTERELSDQGVEFDNEYPEDTELYLANRIEEEVYIAPIFDVNPLFEEHQLALKPIAKFGLKPYLLTEDNIEIDNEMYQFPCVVYANIFTDSDRCGTVEAKMWHVTPLHSMKKVSSLQEYEDSNSEIWKARLDEKLKFDKEKADYFAAKKQN</sequence>
<name>A0A5Q6PE30_VIBCL</name>
<dbReference type="AlphaFoldDB" id="A0A5Q6PE30"/>
<organism evidence="1 2">
    <name type="scientific">Vibrio cholerae</name>
    <dbReference type="NCBI Taxonomy" id="666"/>
    <lineage>
        <taxon>Bacteria</taxon>
        <taxon>Pseudomonadati</taxon>
        <taxon>Pseudomonadota</taxon>
        <taxon>Gammaproteobacteria</taxon>
        <taxon>Vibrionales</taxon>
        <taxon>Vibrionaceae</taxon>
        <taxon>Vibrio</taxon>
    </lineage>
</organism>
<gene>
    <name evidence="1" type="ORF">F0M16_19495</name>
</gene>
<evidence type="ECO:0000313" key="1">
    <source>
        <dbReference type="EMBL" id="KAA1253127.1"/>
    </source>
</evidence>